<dbReference type="Proteomes" id="UP001299608">
    <property type="component" value="Unassembled WGS sequence"/>
</dbReference>
<evidence type="ECO:0000256" key="1">
    <source>
        <dbReference type="ARBA" id="ARBA00007422"/>
    </source>
</evidence>
<comment type="caution">
    <text evidence="4">The sequence shown here is derived from an EMBL/GenBank/DDBJ whole genome shotgun (WGS) entry which is preliminary data.</text>
</comment>
<comment type="subunit">
    <text evidence="3">Homodimer.</text>
</comment>
<dbReference type="GO" id="GO:0046166">
    <property type="term" value="P:glyceraldehyde-3-phosphate biosynthetic process"/>
    <property type="evidence" value="ECO:0007669"/>
    <property type="project" value="TreeGrafter"/>
</dbReference>
<dbReference type="AlphaFoldDB" id="A0AAX1SQG6"/>
<dbReference type="PANTHER" id="PTHR21139">
    <property type="entry name" value="TRIOSEPHOSPHATE ISOMERASE"/>
    <property type="match status" value="1"/>
</dbReference>
<dbReference type="PROSITE" id="PS51440">
    <property type="entry name" value="TIM_2"/>
    <property type="match status" value="1"/>
</dbReference>
<evidence type="ECO:0000256" key="2">
    <source>
        <dbReference type="ARBA" id="ARBA00023235"/>
    </source>
</evidence>
<dbReference type="RefSeq" id="WP_117556588.1">
    <property type="nucleotide sequence ID" value="NZ_BAABZL010000001.1"/>
</dbReference>
<dbReference type="SUPFAM" id="SSF51351">
    <property type="entry name" value="Triosephosphate isomerase (TIM)"/>
    <property type="match status" value="1"/>
</dbReference>
<keyword evidence="3" id="KW-0324">Glycolysis</keyword>
<dbReference type="CDD" id="cd00311">
    <property type="entry name" value="TIM"/>
    <property type="match status" value="1"/>
</dbReference>
<keyword evidence="3" id="KW-0963">Cytoplasm</keyword>
<evidence type="ECO:0000313" key="6">
    <source>
        <dbReference type="Proteomes" id="UP000669239"/>
    </source>
</evidence>
<comment type="pathway">
    <text evidence="3">Carbohydrate degradation; glycolysis; D-glyceraldehyde 3-phosphate from glycerone phosphate: step 1/1.</text>
</comment>
<dbReference type="Gene3D" id="3.20.20.70">
    <property type="entry name" value="Aldolase class I"/>
    <property type="match status" value="1"/>
</dbReference>
<dbReference type="Proteomes" id="UP000669239">
    <property type="component" value="Unassembled WGS sequence"/>
</dbReference>
<evidence type="ECO:0000313" key="5">
    <source>
        <dbReference type="EMBL" id="NSJ47610.1"/>
    </source>
</evidence>
<dbReference type="EMBL" id="JAKNGE010000009">
    <property type="protein sequence ID" value="MCG4745480.1"/>
    <property type="molecule type" value="Genomic_DNA"/>
</dbReference>
<dbReference type="Pfam" id="PF00121">
    <property type="entry name" value="TIM"/>
    <property type="match status" value="1"/>
</dbReference>
<dbReference type="PANTHER" id="PTHR21139:SF42">
    <property type="entry name" value="TRIOSEPHOSPHATE ISOMERASE"/>
    <property type="match status" value="1"/>
</dbReference>
<evidence type="ECO:0000313" key="7">
    <source>
        <dbReference type="Proteomes" id="UP001299608"/>
    </source>
</evidence>
<dbReference type="GO" id="GO:0004807">
    <property type="term" value="F:triose-phosphate isomerase activity"/>
    <property type="evidence" value="ECO:0007669"/>
    <property type="project" value="UniProtKB-EC"/>
</dbReference>
<reference evidence="4" key="3">
    <citation type="submission" date="2022-01" db="EMBL/GenBank/DDBJ databases">
        <title>Collection of gut derived symbiotic bacterial strains cultured from healthy donors.</title>
        <authorList>
            <person name="Lin H."/>
            <person name="Kohout C."/>
            <person name="Waligurski E."/>
            <person name="Pamer E.G."/>
        </authorList>
    </citation>
    <scope>NUCLEOTIDE SEQUENCE</scope>
    <source>
        <strain evidence="4">DFI.6.55</strain>
    </source>
</reference>
<evidence type="ECO:0000313" key="4">
    <source>
        <dbReference type="EMBL" id="MCG4745480.1"/>
    </source>
</evidence>
<reference evidence="5 6" key="1">
    <citation type="journal article" date="2020" name="Cell Host Microbe">
        <title>Functional and Genomic Variation between Human-Derived Isolates of Lachnospiraceae Reveals Inter- and Intra-Species Diversity.</title>
        <authorList>
            <person name="Sorbara M.T."/>
            <person name="Littmann E.R."/>
            <person name="Fontana E."/>
            <person name="Moody T.U."/>
            <person name="Kohout C.E."/>
            <person name="Gjonbalaj M."/>
            <person name="Eaton V."/>
            <person name="Seok R."/>
            <person name="Leiner I.M."/>
            <person name="Pamer E.G."/>
        </authorList>
    </citation>
    <scope>NUCLEOTIDE SEQUENCE [LARGE SCALE GENOMIC DNA]</scope>
    <source>
        <strain evidence="5 6">MSK.1.17</strain>
    </source>
</reference>
<keyword evidence="6" id="KW-1185">Reference proteome</keyword>
<dbReference type="GO" id="GO:0006094">
    <property type="term" value="P:gluconeogenesis"/>
    <property type="evidence" value="ECO:0007669"/>
    <property type="project" value="UniProtKB-KW"/>
</dbReference>
<comment type="catalytic activity">
    <reaction evidence="3">
        <text>D-glyceraldehyde 3-phosphate = dihydroxyacetone phosphate</text>
        <dbReference type="Rhea" id="RHEA:18585"/>
        <dbReference type="ChEBI" id="CHEBI:57642"/>
        <dbReference type="ChEBI" id="CHEBI:59776"/>
        <dbReference type="EC" id="5.3.1.1"/>
    </reaction>
</comment>
<dbReference type="InterPro" id="IPR013785">
    <property type="entry name" value="Aldolase_TIM"/>
</dbReference>
<evidence type="ECO:0000256" key="3">
    <source>
        <dbReference type="RuleBase" id="RU363013"/>
    </source>
</evidence>
<keyword evidence="3" id="KW-0312">Gluconeogenesis</keyword>
<gene>
    <name evidence="5" type="ORF">G5B36_02710</name>
    <name evidence="4" type="ORF">L0N08_08685</name>
</gene>
<reference evidence="5" key="2">
    <citation type="submission" date="2020-02" db="EMBL/GenBank/DDBJ databases">
        <authorList>
            <person name="Littmann E."/>
            <person name="Sorbara M."/>
        </authorList>
    </citation>
    <scope>NUCLEOTIDE SEQUENCE</scope>
    <source>
        <strain evidence="5">MSK.1.17</strain>
    </source>
</reference>
<dbReference type="GeneID" id="97204346"/>
<comment type="pathway">
    <text evidence="3">Carbohydrate biosynthesis; gluconeogenesis.</text>
</comment>
<proteinExistence type="inferred from homology"/>
<protein>
    <recommendedName>
        <fullName evidence="3">Triosephosphate isomerase</fullName>
        <ecNumber evidence="3">5.3.1.1</ecNumber>
    </recommendedName>
</protein>
<comment type="similarity">
    <text evidence="1 3">Belongs to the triosephosphate isomerase family.</text>
</comment>
<dbReference type="EMBL" id="JAAITT010000003">
    <property type="protein sequence ID" value="NSJ47610.1"/>
    <property type="molecule type" value="Genomic_DNA"/>
</dbReference>
<dbReference type="InterPro" id="IPR035990">
    <property type="entry name" value="TIM_sf"/>
</dbReference>
<dbReference type="GO" id="GO:0019563">
    <property type="term" value="P:glycerol catabolic process"/>
    <property type="evidence" value="ECO:0007669"/>
    <property type="project" value="TreeGrafter"/>
</dbReference>
<dbReference type="InterPro" id="IPR000652">
    <property type="entry name" value="Triosephosphate_isomerase"/>
</dbReference>
<dbReference type="GO" id="GO:0006096">
    <property type="term" value="P:glycolytic process"/>
    <property type="evidence" value="ECO:0007669"/>
    <property type="project" value="UniProtKB-KW"/>
</dbReference>
<sequence>MQKKLYIGTNTKMYKTIRQTVAFLDRLGSLTRDIDRSLLELFVMPSYTALDASAGTAHAWDITLGAQNMNWEDEGQFTGEVSPLMLEETGVRVVCIGHSERRHVFGEDDEAENRKVLAALRHHITPLLCVGETDGQKGLGIQDEILRNQLKAGLRDTTPEQARGIWIAYEPVWAIGVRGTPAGVRYAGQMHTVIRQTLREIYGREAGDGIPILYGGSVNNMNARELIQAQDVDGLFIGRSAWDADNFSRIIHDLVDICTIKKNGGKLYEKKD</sequence>
<dbReference type="EC" id="5.3.1.1" evidence="3"/>
<comment type="subcellular location">
    <subcellularLocation>
        <location evidence="3">Cytoplasm</location>
    </subcellularLocation>
</comment>
<accession>A0AAX1SQG6</accession>
<keyword evidence="2 3" id="KW-0413">Isomerase</keyword>
<name>A0AAX1SQG6_9FIRM</name>
<organism evidence="4 7">
    <name type="scientific">Enterocloster aldenensis</name>
    <dbReference type="NCBI Taxonomy" id="358742"/>
    <lineage>
        <taxon>Bacteria</taxon>
        <taxon>Bacillati</taxon>
        <taxon>Bacillota</taxon>
        <taxon>Clostridia</taxon>
        <taxon>Lachnospirales</taxon>
        <taxon>Lachnospiraceae</taxon>
        <taxon>Enterocloster</taxon>
    </lineage>
</organism>
<dbReference type="GO" id="GO:0005829">
    <property type="term" value="C:cytosol"/>
    <property type="evidence" value="ECO:0007669"/>
    <property type="project" value="TreeGrafter"/>
</dbReference>